<evidence type="ECO:0000259" key="1">
    <source>
        <dbReference type="SMART" id="SM00923"/>
    </source>
</evidence>
<dbReference type="InterPro" id="IPR037407">
    <property type="entry name" value="MLP_fam"/>
</dbReference>
<dbReference type="InterPro" id="IPR005153">
    <property type="entry name" value="MbtH-like_dom"/>
</dbReference>
<dbReference type="InterPro" id="IPR038020">
    <property type="entry name" value="MbtH-like_sf"/>
</dbReference>
<sequence length="72" mass="7756">MSTNPFENEDGVYLVLVNAENQHSLWPAAIAVPAGWTVAHGEDTRAACLAHIEREWTDLRPASLVAAIAAES</sequence>
<reference evidence="3" key="1">
    <citation type="journal article" date="2019" name="Int. J. Syst. Evol. Microbiol.">
        <title>The Global Catalogue of Microorganisms (GCM) 10K type strain sequencing project: providing services to taxonomists for standard genome sequencing and annotation.</title>
        <authorList>
            <consortium name="The Broad Institute Genomics Platform"/>
            <consortium name="The Broad Institute Genome Sequencing Center for Infectious Disease"/>
            <person name="Wu L."/>
            <person name="Ma J."/>
        </authorList>
    </citation>
    <scope>NUCLEOTIDE SEQUENCE [LARGE SCALE GENOMIC DNA]</scope>
    <source>
        <strain evidence="3">CCUG 59778</strain>
    </source>
</reference>
<dbReference type="Proteomes" id="UP001596157">
    <property type="component" value="Unassembled WGS sequence"/>
</dbReference>
<feature type="domain" description="MbtH-like" evidence="1">
    <location>
        <begin position="4"/>
        <end position="54"/>
    </location>
</feature>
<dbReference type="SUPFAM" id="SSF160582">
    <property type="entry name" value="MbtH-like"/>
    <property type="match status" value="1"/>
</dbReference>
<dbReference type="EMBL" id="JBHSKF010000002">
    <property type="protein sequence ID" value="MFC5286575.1"/>
    <property type="molecule type" value="Genomic_DNA"/>
</dbReference>
<organism evidence="2 3">
    <name type="scientific">Actinokineospora guangxiensis</name>
    <dbReference type="NCBI Taxonomy" id="1490288"/>
    <lineage>
        <taxon>Bacteria</taxon>
        <taxon>Bacillati</taxon>
        <taxon>Actinomycetota</taxon>
        <taxon>Actinomycetes</taxon>
        <taxon>Pseudonocardiales</taxon>
        <taxon>Pseudonocardiaceae</taxon>
        <taxon>Actinokineospora</taxon>
    </lineage>
</organism>
<proteinExistence type="predicted"/>
<dbReference type="PANTHER" id="PTHR38444">
    <property type="entry name" value="ENTEROBACTIN BIOSYNTHESIS PROTEIN YBDZ"/>
    <property type="match status" value="1"/>
</dbReference>
<dbReference type="SMART" id="SM00923">
    <property type="entry name" value="MbtH"/>
    <property type="match status" value="1"/>
</dbReference>
<keyword evidence="3" id="KW-1185">Reference proteome</keyword>
<dbReference type="RefSeq" id="WP_378244633.1">
    <property type="nucleotide sequence ID" value="NZ_JBHSKF010000002.1"/>
</dbReference>
<protein>
    <submittedName>
        <fullName evidence="2">MbtH family protein</fullName>
    </submittedName>
</protein>
<accession>A0ABW0EKZ9</accession>
<dbReference type="Pfam" id="PF03621">
    <property type="entry name" value="MbtH"/>
    <property type="match status" value="1"/>
</dbReference>
<evidence type="ECO:0000313" key="3">
    <source>
        <dbReference type="Proteomes" id="UP001596157"/>
    </source>
</evidence>
<name>A0ABW0EKZ9_9PSEU</name>
<comment type="caution">
    <text evidence="2">The sequence shown here is derived from an EMBL/GenBank/DDBJ whole genome shotgun (WGS) entry which is preliminary data.</text>
</comment>
<evidence type="ECO:0000313" key="2">
    <source>
        <dbReference type="EMBL" id="MFC5286575.1"/>
    </source>
</evidence>
<dbReference type="Gene3D" id="3.90.820.10">
    <property type="entry name" value="Structural Genomics, Unknown Function 30-nov-00 1gh9 Mol_id"/>
    <property type="match status" value="1"/>
</dbReference>
<gene>
    <name evidence="2" type="ORF">ACFPM7_05885</name>
</gene>
<dbReference type="PANTHER" id="PTHR38444:SF1">
    <property type="entry name" value="ENTEROBACTIN BIOSYNTHESIS PROTEIN YBDZ"/>
    <property type="match status" value="1"/>
</dbReference>